<sequence length="130" mass="14275">LSLSLCARRRSTMVSRRMACLTLTRRSGWPSLHRKPIWYLSPLKDRDFSNRSIILVSSGATSSSGVIPIASISQNFRSAASVGSSTFVKRTPVASAFGLEWGFPQIIQPSSVSRAMEPVAFLFIRPVTKS</sequence>
<gene>
    <name evidence="1" type="ORF">T4A_7084</name>
</gene>
<protein>
    <submittedName>
        <fullName evidence="1">Uncharacterized protein</fullName>
    </submittedName>
</protein>
<dbReference type="EMBL" id="JYDR01000011">
    <property type="protein sequence ID" value="KRY76630.1"/>
    <property type="molecule type" value="Genomic_DNA"/>
</dbReference>
<reference evidence="1 2" key="1">
    <citation type="submission" date="2015-01" db="EMBL/GenBank/DDBJ databases">
        <title>Evolution of Trichinella species and genotypes.</title>
        <authorList>
            <person name="Korhonen P.K."/>
            <person name="Edoardo P."/>
            <person name="Giuseppe L.R."/>
            <person name="Gasser R.B."/>
        </authorList>
    </citation>
    <scope>NUCLEOTIDE SEQUENCE [LARGE SCALE GENOMIC DNA]</scope>
    <source>
        <strain evidence="1">ISS13</strain>
    </source>
</reference>
<evidence type="ECO:0000313" key="1">
    <source>
        <dbReference type="EMBL" id="KRY76630.1"/>
    </source>
</evidence>
<evidence type="ECO:0000313" key="2">
    <source>
        <dbReference type="Proteomes" id="UP000054632"/>
    </source>
</evidence>
<accession>A0A0V1ES45</accession>
<dbReference type="Proteomes" id="UP000054632">
    <property type="component" value="Unassembled WGS sequence"/>
</dbReference>
<comment type="caution">
    <text evidence="1">The sequence shown here is derived from an EMBL/GenBank/DDBJ whole genome shotgun (WGS) entry which is preliminary data.</text>
</comment>
<proteinExistence type="predicted"/>
<dbReference type="AlphaFoldDB" id="A0A0V1ES45"/>
<organism evidence="1 2">
    <name type="scientific">Trichinella pseudospiralis</name>
    <name type="common">Parasitic roundworm</name>
    <dbReference type="NCBI Taxonomy" id="6337"/>
    <lineage>
        <taxon>Eukaryota</taxon>
        <taxon>Metazoa</taxon>
        <taxon>Ecdysozoa</taxon>
        <taxon>Nematoda</taxon>
        <taxon>Enoplea</taxon>
        <taxon>Dorylaimia</taxon>
        <taxon>Trichinellida</taxon>
        <taxon>Trichinellidae</taxon>
        <taxon>Trichinella</taxon>
    </lineage>
</organism>
<feature type="non-terminal residue" evidence="1">
    <location>
        <position position="1"/>
    </location>
</feature>
<name>A0A0V1ES45_TRIPS</name>